<accession>A0A0N4UVM2</accession>
<keyword evidence="9 12" id="KW-0333">Golgi apparatus</keyword>
<evidence type="ECO:0000256" key="2">
    <source>
        <dbReference type="ARBA" id="ARBA00004922"/>
    </source>
</evidence>
<reference evidence="15" key="1">
    <citation type="submission" date="2016-04" db="UniProtKB">
        <authorList>
            <consortium name="WormBaseParasite"/>
        </authorList>
    </citation>
    <scope>IDENTIFICATION</scope>
</reference>
<dbReference type="WBParaSite" id="EVEC_0000149801-mRNA-1">
    <property type="protein sequence ID" value="EVEC_0000149801-mRNA-1"/>
    <property type="gene ID" value="EVEC_0000149801"/>
</dbReference>
<comment type="pathway">
    <text evidence="2">Protein modification; protein glycosylation.</text>
</comment>
<comment type="subcellular location">
    <subcellularLocation>
        <location evidence="1 12">Golgi apparatus</location>
        <location evidence="1 12">Golgi stack membrane</location>
        <topology evidence="1 12">Single-pass type II membrane protein</topology>
    </subcellularLocation>
</comment>
<keyword evidence="4 12" id="KW-0328">Glycosyltransferase</keyword>
<evidence type="ECO:0000256" key="7">
    <source>
        <dbReference type="ARBA" id="ARBA00022968"/>
    </source>
</evidence>
<dbReference type="UniPathway" id="UPA00378"/>
<dbReference type="Gene3D" id="3.40.50.11660">
    <property type="entry name" value="Glycosyl transferase family 10, C-terminal domain"/>
    <property type="match status" value="1"/>
</dbReference>
<dbReference type="Pfam" id="PF00852">
    <property type="entry name" value="Glyco_transf_10"/>
    <property type="match status" value="1"/>
</dbReference>
<dbReference type="PANTHER" id="PTHR48438">
    <property type="entry name" value="ALPHA-(1,3)-FUCOSYLTRANSFERASE C-RELATED"/>
    <property type="match status" value="1"/>
</dbReference>
<comment type="similarity">
    <text evidence="3 12">Belongs to the glycosyltransferase 10 family.</text>
</comment>
<evidence type="ECO:0000256" key="3">
    <source>
        <dbReference type="ARBA" id="ARBA00008919"/>
    </source>
</evidence>
<keyword evidence="11" id="KW-0325">Glycoprotein</keyword>
<evidence type="ECO:0000256" key="9">
    <source>
        <dbReference type="ARBA" id="ARBA00023034"/>
    </source>
</evidence>
<evidence type="ECO:0000256" key="4">
    <source>
        <dbReference type="ARBA" id="ARBA00022676"/>
    </source>
</evidence>
<keyword evidence="5 12" id="KW-0808">Transferase</keyword>
<evidence type="ECO:0000256" key="11">
    <source>
        <dbReference type="ARBA" id="ARBA00023180"/>
    </source>
</evidence>
<dbReference type="InterPro" id="IPR038577">
    <property type="entry name" value="GT10-like_C_sf"/>
</dbReference>
<evidence type="ECO:0000256" key="12">
    <source>
        <dbReference type="RuleBase" id="RU003832"/>
    </source>
</evidence>
<sequence length="422" mass="49241">METHSRDFSKVALFLAGVILPKYLLKNTVPLMYYLKLFAEDTLQVEWFAQAFSGNNDLVCQSENCPWSCFYTNDRRFLNISDIVLFNAGDFNLRELPRFRKSDQYFAFFFMEPLTWHGERLRYMPLNFFNLTITYRKQSEIFWPYFQLVKISDNPFAIIPWDYKTVSGVIAVYKNSFSNIRRSLTRKTKSALHSVSRCSTHSKREAYVAELSKHIDVTVIDSCSKRCSKQCEEKAMNEHLFYLSFEKSVCKEYVTEKVFARLGQFLPIVLKRSVLKNVLPDEAFIAADDFDSSKQLANYLKRLKNNTKELLRFLTSWTKLYGYGTGGGCTLCKYLHQQPRPKNILRDVKSWWLKNANCDVHCDLKLSRKSGGALELFIILQQLSLWKILDASSKKQLNFGKQNLPFFCRCSGSCYLYLIIVT</sequence>
<dbReference type="AlphaFoldDB" id="A0A0N4UVM2"/>
<organism evidence="15">
    <name type="scientific">Enterobius vermicularis</name>
    <name type="common">Human pinworm</name>
    <dbReference type="NCBI Taxonomy" id="51028"/>
    <lineage>
        <taxon>Eukaryota</taxon>
        <taxon>Metazoa</taxon>
        <taxon>Ecdysozoa</taxon>
        <taxon>Nematoda</taxon>
        <taxon>Chromadorea</taxon>
        <taxon>Rhabditida</taxon>
        <taxon>Spirurina</taxon>
        <taxon>Oxyuridomorpha</taxon>
        <taxon>Oxyuroidea</taxon>
        <taxon>Oxyuridae</taxon>
        <taxon>Enterobius</taxon>
    </lineage>
</organism>
<dbReference type="SUPFAM" id="SSF53756">
    <property type="entry name" value="UDP-Glycosyltransferase/glycogen phosphorylase"/>
    <property type="match status" value="1"/>
</dbReference>
<dbReference type="EC" id="2.4.1.-" evidence="12"/>
<evidence type="ECO:0000256" key="6">
    <source>
        <dbReference type="ARBA" id="ARBA00022692"/>
    </source>
</evidence>
<dbReference type="InterPro" id="IPR001503">
    <property type="entry name" value="Glyco_trans_10"/>
</dbReference>
<evidence type="ECO:0000256" key="8">
    <source>
        <dbReference type="ARBA" id="ARBA00022989"/>
    </source>
</evidence>
<dbReference type="GO" id="GO:0008417">
    <property type="term" value="F:fucosyltransferase activity"/>
    <property type="evidence" value="ECO:0007669"/>
    <property type="project" value="InterPro"/>
</dbReference>
<keyword evidence="10" id="KW-0472">Membrane</keyword>
<evidence type="ECO:0000256" key="10">
    <source>
        <dbReference type="ARBA" id="ARBA00023136"/>
    </source>
</evidence>
<name>A0A0N4UVM2_ENTVE</name>
<keyword evidence="6 12" id="KW-0812">Transmembrane</keyword>
<dbReference type="InterPro" id="IPR031481">
    <property type="entry name" value="Glyco_tran_10_N"/>
</dbReference>
<keyword evidence="8" id="KW-1133">Transmembrane helix</keyword>
<evidence type="ECO:0000259" key="14">
    <source>
        <dbReference type="Pfam" id="PF17039"/>
    </source>
</evidence>
<feature type="domain" description="Fucosyltransferase N-terminal" evidence="14">
    <location>
        <begin position="55"/>
        <end position="145"/>
    </location>
</feature>
<proteinExistence type="inferred from homology"/>
<evidence type="ECO:0000256" key="5">
    <source>
        <dbReference type="ARBA" id="ARBA00022679"/>
    </source>
</evidence>
<protein>
    <recommendedName>
        <fullName evidence="12">Fucosyltransferase</fullName>
        <ecNumber evidence="12">2.4.1.-</ecNumber>
    </recommendedName>
</protein>
<dbReference type="PANTHER" id="PTHR48438:SF1">
    <property type="entry name" value="ALPHA-(1,3)-FUCOSYLTRANSFERASE C-RELATED"/>
    <property type="match status" value="1"/>
</dbReference>
<evidence type="ECO:0000259" key="13">
    <source>
        <dbReference type="Pfam" id="PF00852"/>
    </source>
</evidence>
<dbReference type="Pfam" id="PF17039">
    <property type="entry name" value="Glyco_tran_10_N"/>
    <property type="match status" value="1"/>
</dbReference>
<feature type="domain" description="Fucosyltransferase C-terminal" evidence="13">
    <location>
        <begin position="185"/>
        <end position="351"/>
    </location>
</feature>
<evidence type="ECO:0000313" key="15">
    <source>
        <dbReference type="WBParaSite" id="EVEC_0000149801-mRNA-1"/>
    </source>
</evidence>
<keyword evidence="7" id="KW-0735">Signal-anchor</keyword>
<dbReference type="InterPro" id="IPR055270">
    <property type="entry name" value="Glyco_tran_10_C"/>
</dbReference>
<evidence type="ECO:0000256" key="1">
    <source>
        <dbReference type="ARBA" id="ARBA00004447"/>
    </source>
</evidence>
<dbReference type="GO" id="GO:0032580">
    <property type="term" value="C:Golgi cisterna membrane"/>
    <property type="evidence" value="ECO:0007669"/>
    <property type="project" value="UniProtKB-SubCell"/>
</dbReference>